<evidence type="ECO:0000313" key="1">
    <source>
        <dbReference type="EMBL" id="NCA59362.1"/>
    </source>
</evidence>
<comment type="caution">
    <text evidence="1">The sequence shown here is derived from an EMBL/GenBank/DDBJ whole genome shotgun (WGS) entry which is preliminary data.</text>
</comment>
<sequence>MASQFLLNQKIVAAIQYIVLGNDSYVSDTAFDAISKSFMKGTLTEDQYISNLISSRALLNKSDFG</sequence>
<evidence type="ECO:0008006" key="2">
    <source>
        <dbReference type="Google" id="ProtNLM"/>
    </source>
</evidence>
<gene>
    <name evidence="1" type="ORF">CRN12_22765</name>
</gene>
<dbReference type="RefSeq" id="WP_050849619.1">
    <property type="nucleotide sequence ID" value="NZ_BIHT01000002.1"/>
</dbReference>
<protein>
    <recommendedName>
        <fullName evidence="2">Antitoxin VbhA domain-containing protein</fullName>
    </recommendedName>
</protein>
<dbReference type="EMBL" id="PDFF01000106">
    <property type="protein sequence ID" value="NCA59362.1"/>
    <property type="molecule type" value="Genomic_DNA"/>
</dbReference>
<accession>A0A6B2F1U1</accession>
<name>A0A6B2F1U1_KLEPN</name>
<organism evidence="1">
    <name type="scientific">Klebsiella pneumoniae</name>
    <dbReference type="NCBI Taxonomy" id="573"/>
    <lineage>
        <taxon>Bacteria</taxon>
        <taxon>Pseudomonadati</taxon>
        <taxon>Pseudomonadota</taxon>
        <taxon>Gammaproteobacteria</taxon>
        <taxon>Enterobacterales</taxon>
        <taxon>Enterobacteriaceae</taxon>
        <taxon>Klebsiella/Raoultella group</taxon>
        <taxon>Klebsiella</taxon>
        <taxon>Klebsiella pneumoniae complex</taxon>
    </lineage>
</organism>
<proteinExistence type="predicted"/>
<reference evidence="1" key="1">
    <citation type="submission" date="2017-10" db="EMBL/GenBank/DDBJ databases">
        <title>Draft genome sequences of three KPC-producing Klebsiella pneumoniae Sequence-Type 15, 258 and 309, isolated from a hospital in Argentina.</title>
        <authorList>
            <person name="Nievas J."/>
            <person name="Smayevsky J."/>
            <person name="Pin Viso N."/>
            <person name="Vera P."/>
            <person name="Nicola F."/>
            <person name="Aballay D."/>
            <person name="Farber M."/>
        </authorList>
    </citation>
    <scope>NUCLEOTIDE SEQUENCE</scope>
    <source>
        <strain evidence="1">KN-ST309</strain>
    </source>
</reference>
<dbReference type="AlphaFoldDB" id="A0A6B2F1U1"/>